<organism evidence="1">
    <name type="scientific">Compsopogon caeruleus</name>
    <dbReference type="NCBI Taxonomy" id="31354"/>
    <lineage>
        <taxon>Eukaryota</taxon>
        <taxon>Rhodophyta</taxon>
        <taxon>Compsopogonophyceae</taxon>
        <taxon>Compsopogonales</taxon>
        <taxon>Compsopogonaceae</taxon>
        <taxon>Compsopogon</taxon>
    </lineage>
</organism>
<reference evidence="1" key="1">
    <citation type="submission" date="2021-01" db="EMBL/GenBank/DDBJ databases">
        <authorList>
            <person name="Corre E."/>
            <person name="Pelletier E."/>
            <person name="Niang G."/>
            <person name="Scheremetjew M."/>
            <person name="Finn R."/>
            <person name="Kale V."/>
            <person name="Holt S."/>
            <person name="Cochrane G."/>
            <person name="Meng A."/>
            <person name="Brown T."/>
            <person name="Cohen L."/>
        </authorList>
    </citation>
    <scope>NUCLEOTIDE SEQUENCE</scope>
    <source>
        <strain evidence="1">SAG 36.94</strain>
    </source>
</reference>
<proteinExistence type="predicted"/>
<accession>A0A7S1XF55</accession>
<protein>
    <submittedName>
        <fullName evidence="1">Uncharacterized protein</fullName>
    </submittedName>
</protein>
<dbReference type="EMBL" id="HBGH01016003">
    <property type="protein sequence ID" value="CAD9236777.1"/>
    <property type="molecule type" value="Transcribed_RNA"/>
</dbReference>
<gene>
    <name evidence="1" type="ORF">CCAE0312_LOCUS8874</name>
</gene>
<sequence>MFEPPSHRDFTYSFVFGFRHEGDTNGSLSPIREPLSTTDGIMFFEKRDEYESPGDHRASPHIDQTLSFGNFVALRRVGDIKRFMNIAEQGMKAFLETLAKPLPCIPDAPQVGSRLHDNRDEGLFGCDSSHAPVALFIEHGWVLVTV</sequence>
<evidence type="ECO:0000313" key="1">
    <source>
        <dbReference type="EMBL" id="CAD9236777.1"/>
    </source>
</evidence>
<dbReference type="AlphaFoldDB" id="A0A7S1XF55"/>
<name>A0A7S1XF55_9RHOD</name>